<dbReference type="PANTHER" id="PTHR40269:SF1">
    <property type="entry name" value="OUTER MEMBRANE PROTEIN"/>
    <property type="match status" value="1"/>
</dbReference>
<feature type="domain" description="LysM" evidence="3">
    <location>
        <begin position="44"/>
        <end position="94"/>
    </location>
</feature>
<dbReference type="AlphaFoldDB" id="A0A6L6J4K1"/>
<evidence type="ECO:0000313" key="5">
    <source>
        <dbReference type="Proteomes" id="UP000478183"/>
    </source>
</evidence>
<evidence type="ECO:0000259" key="3">
    <source>
        <dbReference type="PROSITE" id="PS51782"/>
    </source>
</evidence>
<dbReference type="Pfam" id="PF11737">
    <property type="entry name" value="DUF3300"/>
    <property type="match status" value="1"/>
</dbReference>
<feature type="chain" id="PRO_5026750798" evidence="2">
    <location>
        <begin position="37"/>
        <end position="529"/>
    </location>
</feature>
<proteinExistence type="predicted"/>
<feature type="compositionally biased region" description="Basic and acidic residues" evidence="1">
    <location>
        <begin position="409"/>
        <end position="422"/>
    </location>
</feature>
<dbReference type="InterPro" id="IPR021728">
    <property type="entry name" value="DUF3300"/>
</dbReference>
<evidence type="ECO:0000313" key="4">
    <source>
        <dbReference type="EMBL" id="MTH77022.1"/>
    </source>
</evidence>
<feature type="compositionally biased region" description="Low complexity" evidence="1">
    <location>
        <begin position="451"/>
        <end position="464"/>
    </location>
</feature>
<dbReference type="PANTHER" id="PTHR40269">
    <property type="entry name" value="OUTER MEMBRANE PROTEIN-RELATED"/>
    <property type="match status" value="1"/>
</dbReference>
<name>A0A6L6J4K1_9RHOB</name>
<feature type="region of interest" description="Disordered" evidence="1">
    <location>
        <begin position="365"/>
        <end position="529"/>
    </location>
</feature>
<organism evidence="4 5">
    <name type="scientific">Paracoccus aestuariivivens</name>
    <dbReference type="NCBI Taxonomy" id="1820333"/>
    <lineage>
        <taxon>Bacteria</taxon>
        <taxon>Pseudomonadati</taxon>
        <taxon>Pseudomonadota</taxon>
        <taxon>Alphaproteobacteria</taxon>
        <taxon>Rhodobacterales</taxon>
        <taxon>Paracoccaceae</taxon>
        <taxon>Paracoccus</taxon>
    </lineage>
</organism>
<feature type="signal peptide" evidence="2">
    <location>
        <begin position="1"/>
        <end position="36"/>
    </location>
</feature>
<dbReference type="OrthoDB" id="197257at2"/>
<comment type="caution">
    <text evidence="4">The sequence shown here is derived from an EMBL/GenBank/DDBJ whole genome shotgun (WGS) entry which is preliminary data.</text>
</comment>
<feature type="compositionally biased region" description="Polar residues" evidence="1">
    <location>
        <begin position="490"/>
        <end position="502"/>
    </location>
</feature>
<gene>
    <name evidence="4" type="ORF">GL286_04680</name>
</gene>
<dbReference type="Gene3D" id="3.10.350.10">
    <property type="entry name" value="LysM domain"/>
    <property type="match status" value="1"/>
</dbReference>
<sequence length="529" mass="56373">MSLTELRGWGLFGRYRPGRSLWAVLLLSATAMPSLAQDTLPCGSPHVVSSGETLSRLAARAYGDPNQYGLILDANRDALGGRPENLAVGMTLNIPCATGSQGATPSPAMQAAISAEGTLSADELDTLFGPVALFPDTLLTPTLVATTFPLDVAKAGNFVEDNADASDKERAKLASAEPWDDSVRELAAGFPAVVTRMSDNMDWTEQAGEAVVGQTDDVLASIQRLRGKAEKMGYLADSPVQKVETVNDKIQIAPADPGVVYVPTYDSNVVYSTPMPVSSTPNYHYGYNYGYDDGTDWDDILLTGGVLLGSAVVLDEIFDDDDWHGWDVDDDIDWDRGDITINRGDRNIDRGDINIDRDRVNIDGNRIGGGERVSIGAGNRPQIDRDNARQAIGERAGNRPNSRPIADTASRDAAKKKIEARKSSGAKPANLKTAKKNVGQSAARKQPTRQAKPAANRPNAGARPSGQRAAPRANVSRPATHKRPQAHAPSRSNSAFQRSSGPRPSAASHRGRSSMGSRGGRGGGRGGRR</sequence>
<dbReference type="RefSeq" id="WP_155094343.1">
    <property type="nucleotide sequence ID" value="NZ_WMIE01000001.1"/>
</dbReference>
<keyword evidence="2" id="KW-0732">Signal</keyword>
<reference evidence="4 5" key="1">
    <citation type="submission" date="2019-11" db="EMBL/GenBank/DDBJ databases">
        <authorList>
            <person name="Dong K."/>
        </authorList>
    </citation>
    <scope>NUCLEOTIDE SEQUENCE [LARGE SCALE GENOMIC DNA]</scope>
    <source>
        <strain evidence="4 5">NBRC 111993</strain>
    </source>
</reference>
<accession>A0A6L6J4K1</accession>
<dbReference type="EMBL" id="WMIE01000001">
    <property type="protein sequence ID" value="MTH77022.1"/>
    <property type="molecule type" value="Genomic_DNA"/>
</dbReference>
<dbReference type="PROSITE" id="PS51782">
    <property type="entry name" value="LYSM"/>
    <property type="match status" value="1"/>
</dbReference>
<dbReference type="InterPro" id="IPR018392">
    <property type="entry name" value="LysM"/>
</dbReference>
<feature type="compositionally biased region" description="Gly residues" evidence="1">
    <location>
        <begin position="517"/>
        <end position="529"/>
    </location>
</feature>
<keyword evidence="5" id="KW-1185">Reference proteome</keyword>
<evidence type="ECO:0000256" key="1">
    <source>
        <dbReference type="SAM" id="MobiDB-lite"/>
    </source>
</evidence>
<protein>
    <submittedName>
        <fullName evidence="4">DUF3300 domain-containing protein</fullName>
    </submittedName>
</protein>
<evidence type="ECO:0000256" key="2">
    <source>
        <dbReference type="SAM" id="SignalP"/>
    </source>
</evidence>
<dbReference type="CDD" id="cd00118">
    <property type="entry name" value="LysM"/>
    <property type="match status" value="1"/>
</dbReference>
<dbReference type="InterPro" id="IPR036779">
    <property type="entry name" value="LysM_dom_sf"/>
</dbReference>
<dbReference type="SMART" id="SM00257">
    <property type="entry name" value="LysM"/>
    <property type="match status" value="1"/>
</dbReference>
<dbReference type="Proteomes" id="UP000478183">
    <property type="component" value="Unassembled WGS sequence"/>
</dbReference>